<evidence type="ECO:0000313" key="2">
    <source>
        <dbReference type="EMBL" id="CAH2056526.1"/>
    </source>
</evidence>
<organism evidence="2 3">
    <name type="scientific">Iphiclides podalirius</name>
    <name type="common">scarce swallowtail</name>
    <dbReference type="NCBI Taxonomy" id="110791"/>
    <lineage>
        <taxon>Eukaryota</taxon>
        <taxon>Metazoa</taxon>
        <taxon>Ecdysozoa</taxon>
        <taxon>Arthropoda</taxon>
        <taxon>Hexapoda</taxon>
        <taxon>Insecta</taxon>
        <taxon>Pterygota</taxon>
        <taxon>Neoptera</taxon>
        <taxon>Endopterygota</taxon>
        <taxon>Lepidoptera</taxon>
        <taxon>Glossata</taxon>
        <taxon>Ditrysia</taxon>
        <taxon>Papilionoidea</taxon>
        <taxon>Papilionidae</taxon>
        <taxon>Papilioninae</taxon>
        <taxon>Iphiclides</taxon>
    </lineage>
</organism>
<name>A0ABN8IJP9_9NEOP</name>
<accession>A0ABN8IJP9</accession>
<evidence type="ECO:0000313" key="3">
    <source>
        <dbReference type="Proteomes" id="UP000837857"/>
    </source>
</evidence>
<protein>
    <submittedName>
        <fullName evidence="2">Uncharacterized protein</fullName>
    </submittedName>
</protein>
<gene>
    <name evidence="2" type="ORF">IPOD504_LOCUS9729</name>
</gene>
<reference evidence="2" key="1">
    <citation type="submission" date="2022-03" db="EMBL/GenBank/DDBJ databases">
        <authorList>
            <person name="Martin H S."/>
        </authorList>
    </citation>
    <scope>NUCLEOTIDE SEQUENCE</scope>
</reference>
<feature type="region of interest" description="Disordered" evidence="1">
    <location>
        <begin position="76"/>
        <end position="109"/>
    </location>
</feature>
<dbReference type="EMBL" id="OW152835">
    <property type="protein sequence ID" value="CAH2056526.1"/>
    <property type="molecule type" value="Genomic_DNA"/>
</dbReference>
<feature type="region of interest" description="Disordered" evidence="1">
    <location>
        <begin position="147"/>
        <end position="199"/>
    </location>
</feature>
<sequence>MTLPFAINPRTGPRPRSCANLRGGARTDDLTRPGQFAGLDSLSTGTAETRVDWTCGTGQLLAIESSRTVFTFAPAEREKKKKTSGARPATTKRDDIAGTRPLIKNSNFKNGSAAHSKFEFAEAEVEMFRNGVEWPPLIEAVTVARSLSEPPSRRGSYTPAPSNPPLPKHNLASPPTRNRRSVGPPRTGSVGAISSDVRSEARRIHLDESAAACSFIECDIPDIPISGMSRPRRTQPLCAAQSSSLV</sequence>
<evidence type="ECO:0000256" key="1">
    <source>
        <dbReference type="SAM" id="MobiDB-lite"/>
    </source>
</evidence>
<keyword evidence="3" id="KW-1185">Reference proteome</keyword>
<dbReference type="Proteomes" id="UP000837857">
    <property type="component" value="Chromosome 23"/>
</dbReference>
<feature type="region of interest" description="Disordered" evidence="1">
    <location>
        <begin position="1"/>
        <end position="27"/>
    </location>
</feature>
<feature type="non-terminal residue" evidence="2">
    <location>
        <position position="1"/>
    </location>
</feature>
<proteinExistence type="predicted"/>
<feature type="region of interest" description="Disordered" evidence="1">
    <location>
        <begin position="227"/>
        <end position="246"/>
    </location>
</feature>